<evidence type="ECO:0000313" key="3">
    <source>
        <dbReference type="Proteomes" id="UP000515570"/>
    </source>
</evidence>
<gene>
    <name evidence="2" type="ORF">HW450_10130</name>
</gene>
<proteinExistence type="predicted"/>
<keyword evidence="3" id="KW-1185">Reference proteome</keyword>
<dbReference type="RefSeq" id="WP_182385502.1">
    <property type="nucleotide sequence ID" value="NZ_CP059833.1"/>
</dbReference>
<accession>A0A7G5FDK4</accession>
<dbReference type="Proteomes" id="UP000515570">
    <property type="component" value="Chromosome"/>
</dbReference>
<feature type="region of interest" description="Disordered" evidence="1">
    <location>
        <begin position="1"/>
        <end position="34"/>
    </location>
</feature>
<evidence type="ECO:0000256" key="1">
    <source>
        <dbReference type="SAM" id="MobiDB-lite"/>
    </source>
</evidence>
<evidence type="ECO:0000313" key="2">
    <source>
        <dbReference type="EMBL" id="QMV84695.1"/>
    </source>
</evidence>
<sequence length="114" mass="12433">MTHDIDLAAEFDDGASAPEHSILPPVSEMYGADATPDDLDLEALLAVATSPDTPAPESDLIPDSVFFEETEGPEEANHLEHPDFPIDDFPIEQPEPEESVEFDDDFDGDFGMEV</sequence>
<dbReference type="EMBL" id="CP059833">
    <property type="protein sequence ID" value="QMV84695.1"/>
    <property type="molecule type" value="Genomic_DNA"/>
</dbReference>
<feature type="region of interest" description="Disordered" evidence="1">
    <location>
        <begin position="69"/>
        <end position="114"/>
    </location>
</feature>
<reference evidence="2 3" key="1">
    <citation type="submission" date="2020-07" db="EMBL/GenBank/DDBJ databases">
        <title>non toxigenic Corynebacterium sp. nov from a clinical source.</title>
        <authorList>
            <person name="Bernier A.-M."/>
            <person name="Bernard K."/>
        </authorList>
    </citation>
    <scope>NUCLEOTIDE SEQUENCE [LARGE SCALE GENOMIC DNA]</scope>
    <source>
        <strain evidence="3">NML 93-0612</strain>
    </source>
</reference>
<feature type="compositionally biased region" description="Acidic residues" evidence="1">
    <location>
        <begin position="85"/>
        <end position="114"/>
    </location>
</feature>
<name>A0A7G5FDK4_9CORY</name>
<feature type="compositionally biased region" description="Basic and acidic residues" evidence="1">
    <location>
        <begin position="75"/>
        <end position="84"/>
    </location>
</feature>
<protein>
    <submittedName>
        <fullName evidence="2">Uncharacterized protein</fullName>
    </submittedName>
</protein>
<dbReference type="AlphaFoldDB" id="A0A7G5FDK4"/>
<organism evidence="2 3">
    <name type="scientific">Corynebacterium hindlerae</name>
    <dbReference type="NCBI Taxonomy" id="699041"/>
    <lineage>
        <taxon>Bacteria</taxon>
        <taxon>Bacillati</taxon>
        <taxon>Actinomycetota</taxon>
        <taxon>Actinomycetes</taxon>
        <taxon>Mycobacteriales</taxon>
        <taxon>Corynebacteriaceae</taxon>
        <taxon>Corynebacterium</taxon>
    </lineage>
</organism>